<protein>
    <submittedName>
        <fullName evidence="2">Uncharacterized protein</fullName>
    </submittedName>
</protein>
<accession>A0A1X2GVC6</accession>
<dbReference type="OrthoDB" id="2341409at2759"/>
<proteinExistence type="predicted"/>
<organism evidence="2 3">
    <name type="scientific">Hesseltinella vesiculosa</name>
    <dbReference type="NCBI Taxonomy" id="101127"/>
    <lineage>
        <taxon>Eukaryota</taxon>
        <taxon>Fungi</taxon>
        <taxon>Fungi incertae sedis</taxon>
        <taxon>Mucoromycota</taxon>
        <taxon>Mucoromycotina</taxon>
        <taxon>Mucoromycetes</taxon>
        <taxon>Mucorales</taxon>
        <taxon>Cunninghamellaceae</taxon>
        <taxon>Hesseltinella</taxon>
    </lineage>
</organism>
<dbReference type="Proteomes" id="UP000242146">
    <property type="component" value="Unassembled WGS sequence"/>
</dbReference>
<dbReference type="EMBL" id="MCGT01000002">
    <property type="protein sequence ID" value="ORX61979.1"/>
    <property type="molecule type" value="Genomic_DNA"/>
</dbReference>
<comment type="caution">
    <text evidence="2">The sequence shown here is derived from an EMBL/GenBank/DDBJ whole genome shotgun (WGS) entry which is preliminary data.</text>
</comment>
<dbReference type="AlphaFoldDB" id="A0A1X2GVC6"/>
<name>A0A1X2GVC6_9FUNG</name>
<reference evidence="2 3" key="1">
    <citation type="submission" date="2016-07" db="EMBL/GenBank/DDBJ databases">
        <title>Pervasive Adenine N6-methylation of Active Genes in Fungi.</title>
        <authorList>
            <consortium name="DOE Joint Genome Institute"/>
            <person name="Mondo S.J."/>
            <person name="Dannebaum R.O."/>
            <person name="Kuo R.C."/>
            <person name="Labutti K."/>
            <person name="Haridas S."/>
            <person name="Kuo A."/>
            <person name="Salamov A."/>
            <person name="Ahrendt S.R."/>
            <person name="Lipzen A."/>
            <person name="Sullivan W."/>
            <person name="Andreopoulos W.B."/>
            <person name="Clum A."/>
            <person name="Lindquist E."/>
            <person name="Daum C."/>
            <person name="Ramamoorthy G.K."/>
            <person name="Gryganskyi A."/>
            <person name="Culley D."/>
            <person name="Magnuson J.K."/>
            <person name="James T.Y."/>
            <person name="O'Malley M.A."/>
            <person name="Stajich J.E."/>
            <person name="Spatafora J.W."/>
            <person name="Visel A."/>
            <person name="Grigoriev I.V."/>
        </authorList>
    </citation>
    <scope>NUCLEOTIDE SEQUENCE [LARGE SCALE GENOMIC DNA]</scope>
    <source>
        <strain evidence="2 3">NRRL 3301</strain>
    </source>
</reference>
<evidence type="ECO:0000313" key="3">
    <source>
        <dbReference type="Proteomes" id="UP000242146"/>
    </source>
</evidence>
<dbReference type="STRING" id="101127.A0A1X2GVC6"/>
<sequence length="404" mass="45534">MSTKINISLPSLFEAVKPYYPAQDQRQDHPSTAFQRISSPPDLLHDSEEDDGDSLSTSPPLQQHDLDLALPHPRRKSVPHKSPSVIQDAFQASAIDKSVVFQWEPSVFTDPPYPIHPAHHLLSPDAHQEHHHHHAAMDQDLPQLPPLKSKVICGESLLSALRHRVAKARQPELPIKKRHIHTPRRQLTATCISLPPLHQSHPQRITKKTLPIPVASLKKAPSPTPSPALSPVTQDPLPPVFSPPKQRGRKPNPPSNGSAPVRHGSSGRPCRIKGPCQACQETSDGCMRKAFDWPFTTNEEYNDKGKPFVYLCNKCGLRYNKSGGCVCRHCRWVFCKEEKRKAMQYIEEMRKNRPDGHVDMDEDIEGFVCTPKYWSCGRPWKVGWVLNNQHQDHDDDNSSCDTSV</sequence>
<gene>
    <name evidence="2" type="ORF">DM01DRAFT_1331452</name>
</gene>
<feature type="region of interest" description="Disordered" evidence="1">
    <location>
        <begin position="216"/>
        <end position="270"/>
    </location>
</feature>
<keyword evidence="3" id="KW-1185">Reference proteome</keyword>
<evidence type="ECO:0000256" key="1">
    <source>
        <dbReference type="SAM" id="MobiDB-lite"/>
    </source>
</evidence>
<evidence type="ECO:0000313" key="2">
    <source>
        <dbReference type="EMBL" id="ORX61979.1"/>
    </source>
</evidence>
<feature type="region of interest" description="Disordered" evidence="1">
    <location>
        <begin position="20"/>
        <end position="65"/>
    </location>
</feature>